<protein>
    <submittedName>
        <fullName evidence="1">Uncharacterized protein</fullName>
    </submittedName>
</protein>
<evidence type="ECO:0000313" key="1">
    <source>
        <dbReference type="EMBL" id="KAK1466078.1"/>
    </source>
</evidence>
<evidence type="ECO:0000313" key="2">
    <source>
        <dbReference type="Proteomes" id="UP001239213"/>
    </source>
</evidence>
<sequence>MLGSARSALLCKRFSSATIGVGIGQ</sequence>
<dbReference type="Proteomes" id="UP001239213">
    <property type="component" value="Unassembled WGS sequence"/>
</dbReference>
<gene>
    <name evidence="1" type="ORF">CCUS01_07425</name>
</gene>
<keyword evidence="2" id="KW-1185">Reference proteome</keyword>
<dbReference type="EMBL" id="MPDP01000261">
    <property type="protein sequence ID" value="KAK1466078.1"/>
    <property type="molecule type" value="Genomic_DNA"/>
</dbReference>
<reference evidence="1" key="1">
    <citation type="submission" date="2016-11" db="EMBL/GenBank/DDBJ databases">
        <title>The genome sequence of Colletotrichum cuscutae.</title>
        <authorList>
            <person name="Baroncelli R."/>
        </authorList>
    </citation>
    <scope>NUCLEOTIDE SEQUENCE</scope>
    <source>
        <strain evidence="1">IMI 304802</strain>
    </source>
</reference>
<organism evidence="1 2">
    <name type="scientific">Colletotrichum cuscutae</name>
    <dbReference type="NCBI Taxonomy" id="1209917"/>
    <lineage>
        <taxon>Eukaryota</taxon>
        <taxon>Fungi</taxon>
        <taxon>Dikarya</taxon>
        <taxon>Ascomycota</taxon>
        <taxon>Pezizomycotina</taxon>
        <taxon>Sordariomycetes</taxon>
        <taxon>Hypocreomycetidae</taxon>
        <taxon>Glomerellales</taxon>
        <taxon>Glomerellaceae</taxon>
        <taxon>Colletotrichum</taxon>
        <taxon>Colletotrichum acutatum species complex</taxon>
    </lineage>
</organism>
<dbReference type="AlphaFoldDB" id="A0AAI9Y0C9"/>
<name>A0AAI9Y0C9_9PEZI</name>
<comment type="caution">
    <text evidence="1">The sequence shown here is derived from an EMBL/GenBank/DDBJ whole genome shotgun (WGS) entry which is preliminary data.</text>
</comment>
<proteinExistence type="predicted"/>
<accession>A0AAI9Y0C9</accession>